<proteinExistence type="predicted"/>
<protein>
    <submittedName>
        <fullName evidence="1">Uncharacterized protein</fullName>
    </submittedName>
</protein>
<name>A0ACB9P0Z7_9MYRT</name>
<dbReference type="EMBL" id="CM042886">
    <property type="protein sequence ID" value="KAI4342217.1"/>
    <property type="molecule type" value="Genomic_DNA"/>
</dbReference>
<accession>A0ACB9P0Z7</accession>
<evidence type="ECO:0000313" key="2">
    <source>
        <dbReference type="Proteomes" id="UP001057402"/>
    </source>
</evidence>
<gene>
    <name evidence="1" type="ORF">MLD38_026866</name>
</gene>
<evidence type="ECO:0000313" key="1">
    <source>
        <dbReference type="EMBL" id="KAI4342217.1"/>
    </source>
</evidence>
<sequence>MEESCERDSATSPAVVRWTRGKIGHLLVTVFLYCFSNLIVVPAITDVTISALCPGDPDGSCSLAIYLSGFQQAIIGLGTVVMTPWVGNMSDKHGRKALLTLPLAFSIVPLAIMAYNRETNYFYAYFAVRTLTAMVGTDAVTCLAVAYLADNVPETQRISTFSILYGVISAGFVGSTLAARFISTSLTFQVAAFMSMVTVVYMRIFLEDSHPEADEISRPILNGSDALDVDADGGGSAKKAHAFKKVVSLGDIFGLMRSSRTFSLAAFVAFCNNIAEGGLQASLLYFLKARFHFSKNQFADLMLIVGVAGTLSQLIIMPFLAPLLGEERLLSIGLLLGSSHMFLYSISWSSWVPYATTVFAIFVVFVSPCIRSIASKQVGPFDQGKAQGCLAGISSFANIVSPLIFSPLTAMFLSEKAPFPFPGFSIMCMGVVMMIGFVQSLAIKPSATNHKEICNESSAQP</sequence>
<reference evidence="2" key="1">
    <citation type="journal article" date="2023" name="Front. Plant Sci.">
        <title>Chromosomal-level genome assembly of Melastoma candidum provides insights into trichome evolution.</title>
        <authorList>
            <person name="Zhong Y."/>
            <person name="Wu W."/>
            <person name="Sun C."/>
            <person name="Zou P."/>
            <person name="Liu Y."/>
            <person name="Dai S."/>
            <person name="Zhou R."/>
        </authorList>
    </citation>
    <scope>NUCLEOTIDE SEQUENCE [LARGE SCALE GENOMIC DNA]</scope>
</reference>
<organism evidence="1 2">
    <name type="scientific">Melastoma candidum</name>
    <dbReference type="NCBI Taxonomy" id="119954"/>
    <lineage>
        <taxon>Eukaryota</taxon>
        <taxon>Viridiplantae</taxon>
        <taxon>Streptophyta</taxon>
        <taxon>Embryophyta</taxon>
        <taxon>Tracheophyta</taxon>
        <taxon>Spermatophyta</taxon>
        <taxon>Magnoliopsida</taxon>
        <taxon>eudicotyledons</taxon>
        <taxon>Gunneridae</taxon>
        <taxon>Pentapetalae</taxon>
        <taxon>rosids</taxon>
        <taxon>malvids</taxon>
        <taxon>Myrtales</taxon>
        <taxon>Melastomataceae</taxon>
        <taxon>Melastomatoideae</taxon>
        <taxon>Melastomateae</taxon>
        <taxon>Melastoma</taxon>
    </lineage>
</organism>
<keyword evidence="2" id="KW-1185">Reference proteome</keyword>
<dbReference type="Proteomes" id="UP001057402">
    <property type="component" value="Chromosome 7"/>
</dbReference>
<comment type="caution">
    <text evidence="1">The sequence shown here is derived from an EMBL/GenBank/DDBJ whole genome shotgun (WGS) entry which is preliminary data.</text>
</comment>